<dbReference type="OrthoDB" id="2618089at2"/>
<organism evidence="1 2">
    <name type="scientific">Paenibacillus lutrae</name>
    <dbReference type="NCBI Taxonomy" id="2078573"/>
    <lineage>
        <taxon>Bacteria</taxon>
        <taxon>Bacillati</taxon>
        <taxon>Bacillota</taxon>
        <taxon>Bacilli</taxon>
        <taxon>Bacillales</taxon>
        <taxon>Paenibacillaceae</taxon>
        <taxon>Paenibacillus</taxon>
    </lineage>
</organism>
<keyword evidence="2" id="KW-1185">Reference proteome</keyword>
<dbReference type="AlphaFoldDB" id="A0A7X3FLR8"/>
<dbReference type="EMBL" id="RHLK01000016">
    <property type="protein sequence ID" value="MVP01962.1"/>
    <property type="molecule type" value="Genomic_DNA"/>
</dbReference>
<reference evidence="1 2" key="1">
    <citation type="journal article" date="2019" name="Microorganisms">
        <title>Paenibacillus lutrae sp. nov., A Chitinolytic Species Isolated from A River Otter in Castril Natural Park, Granada, Spain.</title>
        <authorList>
            <person name="Rodriguez M."/>
            <person name="Reina J.C."/>
            <person name="Bejar V."/>
            <person name="Llamas I."/>
        </authorList>
    </citation>
    <scope>NUCLEOTIDE SEQUENCE [LARGE SCALE GENOMIC DNA]</scope>
    <source>
        <strain evidence="1 2">N10</strain>
    </source>
</reference>
<proteinExistence type="predicted"/>
<dbReference type="RefSeq" id="WP_157338369.1">
    <property type="nucleotide sequence ID" value="NZ_RHLK01000016.1"/>
</dbReference>
<comment type="caution">
    <text evidence="1">The sequence shown here is derived from an EMBL/GenBank/DDBJ whole genome shotgun (WGS) entry which is preliminary data.</text>
</comment>
<dbReference type="Proteomes" id="UP000490800">
    <property type="component" value="Unassembled WGS sequence"/>
</dbReference>
<name>A0A7X3FLR8_9BACL</name>
<evidence type="ECO:0008006" key="3">
    <source>
        <dbReference type="Google" id="ProtNLM"/>
    </source>
</evidence>
<evidence type="ECO:0000313" key="2">
    <source>
        <dbReference type="Proteomes" id="UP000490800"/>
    </source>
</evidence>
<protein>
    <recommendedName>
        <fullName evidence="3">Butirosin biosynthesis protein H N-terminal domain-containing protein</fullName>
    </recommendedName>
</protein>
<evidence type="ECO:0000313" key="1">
    <source>
        <dbReference type="EMBL" id="MVP01962.1"/>
    </source>
</evidence>
<sequence length="347" mass="40018">MQVIDGIDCLFDQNLYDEHGLNCFYVPKYIATQAYGQQNPDLFYLYFYFYLHYNVRSDPQFPQPYNNDSLDLTEAFVLKEKLGLEIVALPADEDLVLKIEEQVRNGWPVFVPVNKKAIFYCEEYLKKDHPHLTLIKGFDSERKVFVIQDGEHNVSLTNSKPYPALRTRTGDVCSQFYMLYDMLESGYGLYNESFEYMRGTIKVLKPLTSVTAPASGVLTDLSGMILEYAGQEEQLIGPKFDYLLNHDTGLGMAYANTQKVLFKMILKFMAANEEDPSRIAQIQTLMNDCHEAWKKLIHFVMFIHKREQGSAEETLKNQTVISQFQEEIIQLERKLLDQLARIGTAVA</sequence>
<gene>
    <name evidence="1" type="ORF">EDM21_21010</name>
</gene>
<accession>A0A7X3FLR8</accession>